<evidence type="ECO:0000256" key="1">
    <source>
        <dbReference type="ARBA" id="ARBA00022691"/>
    </source>
</evidence>
<keyword evidence="9" id="KW-1185">Reference proteome</keyword>
<dbReference type="AlphaFoldDB" id="A0A8J7VZ55"/>
<dbReference type="GO" id="GO:0071524">
    <property type="term" value="P:pyrrolysine biosynthetic process"/>
    <property type="evidence" value="ECO:0007669"/>
    <property type="project" value="InterPro"/>
</dbReference>
<keyword evidence="1 5" id="KW-0949">S-adenosyl-L-methionine</keyword>
<evidence type="ECO:0000259" key="7">
    <source>
        <dbReference type="PROSITE" id="PS51918"/>
    </source>
</evidence>
<sequence>MKEKSGMDLFVHPLTRNQIVDLLKDNSPELNEELFSRARKIREDIFGKKIFIYGFVYFSTFCRNNCNFCYFRKSNEIERYRKSPEEVVDIAKQLAASGINLIDLTMGEDPGYHQEEFNTVLEITKIMKEETELPVMISPGVLSDRLIDKFAELGVEWYALYQETHNEELFKKLRLHQDYFERMDCKMYAKEKGMLIEEGLLAGIGEKEEDIADSLMVMGKIGASQMRVMSFVPQKGSPMENAETPDRNVEMKIIALMRILYPYALIPASLDVDGIKGLQERINAGANVVTSIIPPQSGLMGVAQSTMDVDEGGRTVEEVKHILDGMGLSVASASEYKEYLRTLPQRSAAASGGVTC</sequence>
<proteinExistence type="predicted"/>
<protein>
    <submittedName>
        <fullName evidence="8">Methylornithine synthase PylB</fullName>
    </submittedName>
</protein>
<reference evidence="8" key="1">
    <citation type="submission" date="2021-04" db="EMBL/GenBank/DDBJ databases">
        <title>Sinoanaerobacter chloroacetimidivorans sp. nov., an obligate anaerobic bacterium isolated from anaerobic sludge.</title>
        <authorList>
            <person name="Bao Y."/>
        </authorList>
    </citation>
    <scope>NUCLEOTIDE SEQUENCE</scope>
    <source>
        <strain evidence="8">BAD-6</strain>
    </source>
</reference>
<evidence type="ECO:0000256" key="4">
    <source>
        <dbReference type="ARBA" id="ARBA00023014"/>
    </source>
</evidence>
<dbReference type="PANTHER" id="PTHR43726:SF1">
    <property type="entry name" value="BIOTIN SYNTHASE"/>
    <property type="match status" value="1"/>
</dbReference>
<dbReference type="NCBIfam" id="TIGR03910">
    <property type="entry name" value="pyrrolys_PylB"/>
    <property type="match status" value="1"/>
</dbReference>
<dbReference type="Gene3D" id="3.20.20.70">
    <property type="entry name" value="Aldolase class I"/>
    <property type="match status" value="1"/>
</dbReference>
<feature type="binding site" evidence="5">
    <location>
        <position position="69"/>
    </location>
    <ligand>
        <name>[4Fe-4S] cluster</name>
        <dbReference type="ChEBI" id="CHEBI:49883"/>
        <note>4Fe-4S-S-AdoMet</note>
    </ligand>
</feature>
<dbReference type="RefSeq" id="WP_227017501.1">
    <property type="nucleotide sequence ID" value="NZ_JAGSND010000003.1"/>
</dbReference>
<dbReference type="PIRSF" id="PIRSF004762">
    <property type="entry name" value="CHP00423"/>
    <property type="match status" value="1"/>
</dbReference>
<evidence type="ECO:0000256" key="2">
    <source>
        <dbReference type="ARBA" id="ARBA00022723"/>
    </source>
</evidence>
<dbReference type="InterPro" id="IPR023891">
    <property type="entry name" value="Pyrrolys_PylB"/>
</dbReference>
<evidence type="ECO:0000256" key="3">
    <source>
        <dbReference type="ARBA" id="ARBA00023004"/>
    </source>
</evidence>
<accession>A0A8J7VZ55</accession>
<feature type="binding site" evidence="6">
    <location>
        <position position="161"/>
    </location>
    <ligand>
        <name>(3R)-3-methyl-D-ornithine</name>
        <dbReference type="ChEBI" id="CHEBI:64642"/>
    </ligand>
</feature>
<feature type="binding site" evidence="6">
    <location>
        <position position="103"/>
    </location>
    <ligand>
        <name>(3R)-3-methyl-D-ornithine</name>
        <dbReference type="ChEBI" id="CHEBI:64642"/>
    </ligand>
</feature>
<feature type="binding site" evidence="6">
    <location>
        <position position="291"/>
    </location>
    <ligand>
        <name>(3R)-3-methyl-D-ornithine</name>
        <dbReference type="ChEBI" id="CHEBI:64642"/>
    </ligand>
</feature>
<feature type="domain" description="Radical SAM core" evidence="7">
    <location>
        <begin position="48"/>
        <end position="271"/>
    </location>
</feature>
<dbReference type="EMBL" id="JAGSND010000003">
    <property type="protein sequence ID" value="MBR0597366.1"/>
    <property type="molecule type" value="Genomic_DNA"/>
</dbReference>
<feature type="binding site" evidence="6">
    <location>
        <position position="68"/>
    </location>
    <ligand>
        <name>S-adenosyl-L-methionine</name>
        <dbReference type="ChEBI" id="CHEBI:59789"/>
    </ligand>
</feature>
<dbReference type="InterPro" id="IPR007197">
    <property type="entry name" value="rSAM"/>
</dbReference>
<feature type="binding site" evidence="6">
    <location>
        <position position="290"/>
    </location>
    <ligand>
        <name>(3R)-3-methyl-D-ornithine</name>
        <dbReference type="ChEBI" id="CHEBI:64642"/>
    </ligand>
</feature>
<feature type="binding site" evidence="6">
    <location>
        <position position="182"/>
    </location>
    <ligand>
        <name>S-adenosyl-L-methionine</name>
        <dbReference type="ChEBI" id="CHEBI:59789"/>
    </ligand>
</feature>
<evidence type="ECO:0000256" key="5">
    <source>
        <dbReference type="PIRSR" id="PIRSR004762-1"/>
    </source>
</evidence>
<feature type="binding site" evidence="5">
    <location>
        <position position="62"/>
    </location>
    <ligand>
        <name>[4Fe-4S] cluster</name>
        <dbReference type="ChEBI" id="CHEBI:49883"/>
        <note>4Fe-4S-S-AdoMet</note>
    </ligand>
</feature>
<feature type="binding site" evidence="6">
    <location>
        <position position="174"/>
    </location>
    <ligand>
        <name>S-adenosyl-L-methionine</name>
        <dbReference type="ChEBI" id="CHEBI:59789"/>
    </ligand>
</feature>
<dbReference type="SFLD" id="SFLDS00029">
    <property type="entry name" value="Radical_SAM"/>
    <property type="match status" value="1"/>
</dbReference>
<evidence type="ECO:0000313" key="8">
    <source>
        <dbReference type="EMBL" id="MBR0597366.1"/>
    </source>
</evidence>
<dbReference type="InterPro" id="IPR058240">
    <property type="entry name" value="rSAM_sf"/>
</dbReference>
<keyword evidence="5" id="KW-0004">4Fe-4S</keyword>
<feature type="binding site" evidence="6">
    <location>
        <position position="269"/>
    </location>
    <ligand>
        <name>(3R)-3-methyl-D-ornithine</name>
        <dbReference type="ChEBI" id="CHEBI:64642"/>
    </ligand>
</feature>
<dbReference type="Proteomes" id="UP000675664">
    <property type="component" value="Unassembled WGS sequence"/>
</dbReference>
<gene>
    <name evidence="8" type="primary">pylB</name>
    <name evidence="8" type="ORF">KCX82_05755</name>
</gene>
<organism evidence="8 9">
    <name type="scientific">Sinanaerobacter chloroacetimidivorans</name>
    <dbReference type="NCBI Taxonomy" id="2818044"/>
    <lineage>
        <taxon>Bacteria</taxon>
        <taxon>Bacillati</taxon>
        <taxon>Bacillota</taxon>
        <taxon>Clostridia</taxon>
        <taxon>Peptostreptococcales</taxon>
        <taxon>Anaerovoracaceae</taxon>
        <taxon>Sinanaerobacter</taxon>
    </lineage>
</organism>
<dbReference type="Pfam" id="PF04055">
    <property type="entry name" value="Radical_SAM"/>
    <property type="match status" value="1"/>
</dbReference>
<dbReference type="SFLD" id="SFLDF00349">
    <property type="entry name" value="3-methylornithine_synthase_(Py"/>
    <property type="match status" value="1"/>
</dbReference>
<comment type="cofactor">
    <cofactor evidence="5">
        <name>[4Fe-4S] cluster</name>
        <dbReference type="ChEBI" id="CHEBI:49883"/>
    </cofactor>
    <text evidence="5">Binds 1 [4Fe-4S] cluster. The cluster is coordinated with 3 cysteines and an exchangeable S-adenosyl-L-methionine.</text>
</comment>
<keyword evidence="2" id="KW-0479">Metal-binding</keyword>
<dbReference type="SFLD" id="SFLDG01060">
    <property type="entry name" value="BATS_domain_containing"/>
    <property type="match status" value="1"/>
</dbReference>
<dbReference type="PANTHER" id="PTHR43726">
    <property type="entry name" value="3-METHYLORNITHINE SYNTHASE"/>
    <property type="match status" value="1"/>
</dbReference>
<dbReference type="SFLD" id="SFLDG01280">
    <property type="entry name" value="HydE/PylB-like"/>
    <property type="match status" value="1"/>
</dbReference>
<dbReference type="InterPro" id="IPR006638">
    <property type="entry name" value="Elp3/MiaA/NifB-like_rSAM"/>
</dbReference>
<dbReference type="CDD" id="cd01335">
    <property type="entry name" value="Radical_SAM"/>
    <property type="match status" value="1"/>
</dbReference>
<name>A0A8J7VZ55_9FIRM</name>
<feature type="binding site" evidence="6">
    <location>
        <position position="227"/>
    </location>
    <ligand>
        <name>(3R)-3-methyl-D-ornithine</name>
        <dbReference type="ChEBI" id="CHEBI:64642"/>
    </ligand>
</feature>
<dbReference type="InterPro" id="IPR013785">
    <property type="entry name" value="Aldolase_TIM"/>
</dbReference>
<feature type="binding site" evidence="6">
    <location>
        <position position="138"/>
    </location>
    <ligand>
        <name>(3R)-3-methyl-D-ornithine</name>
        <dbReference type="ChEBI" id="CHEBI:64642"/>
    </ligand>
</feature>
<feature type="binding site" evidence="6">
    <location>
        <position position="163"/>
    </location>
    <ligand>
        <name>S-adenosyl-L-methionine</name>
        <dbReference type="ChEBI" id="CHEBI:59789"/>
    </ligand>
</feature>
<dbReference type="GO" id="GO:0051539">
    <property type="term" value="F:4 iron, 4 sulfur cluster binding"/>
    <property type="evidence" value="ECO:0007669"/>
    <property type="project" value="UniProtKB-KW"/>
</dbReference>
<dbReference type="GO" id="GO:0016740">
    <property type="term" value="F:transferase activity"/>
    <property type="evidence" value="ECO:0007669"/>
    <property type="project" value="TreeGrafter"/>
</dbReference>
<keyword evidence="4 5" id="KW-0411">Iron-sulfur</keyword>
<dbReference type="GO" id="GO:0046872">
    <property type="term" value="F:metal ion binding"/>
    <property type="evidence" value="ECO:0007669"/>
    <property type="project" value="UniProtKB-KW"/>
</dbReference>
<feature type="binding site" evidence="5">
    <location>
        <position position="66"/>
    </location>
    <ligand>
        <name>[4Fe-4S] cluster</name>
        <dbReference type="ChEBI" id="CHEBI:49883"/>
        <note>4Fe-4S-S-AdoMet</note>
    </ligand>
</feature>
<evidence type="ECO:0000313" key="9">
    <source>
        <dbReference type="Proteomes" id="UP000675664"/>
    </source>
</evidence>
<evidence type="ECO:0000256" key="6">
    <source>
        <dbReference type="PIRSR" id="PIRSR004762-2"/>
    </source>
</evidence>
<reference evidence="8" key="2">
    <citation type="submission" date="2021-04" db="EMBL/GenBank/DDBJ databases">
        <authorList>
            <person name="Liu J."/>
        </authorList>
    </citation>
    <scope>NUCLEOTIDE SEQUENCE</scope>
    <source>
        <strain evidence="8">BAD-6</strain>
    </source>
</reference>
<dbReference type="SMART" id="SM00729">
    <property type="entry name" value="Elp3"/>
    <property type="match status" value="1"/>
</dbReference>
<comment type="caution">
    <text evidence="8">The sequence shown here is derived from an EMBL/GenBank/DDBJ whole genome shotgun (WGS) entry which is preliminary data.</text>
</comment>
<dbReference type="SUPFAM" id="SSF102114">
    <property type="entry name" value="Radical SAM enzymes"/>
    <property type="match status" value="1"/>
</dbReference>
<dbReference type="InterPro" id="IPR034422">
    <property type="entry name" value="HydE/PylB-like"/>
</dbReference>
<dbReference type="PROSITE" id="PS51918">
    <property type="entry name" value="RADICAL_SAM"/>
    <property type="match status" value="1"/>
</dbReference>
<keyword evidence="3 5" id="KW-0408">Iron</keyword>